<evidence type="ECO:0000256" key="2">
    <source>
        <dbReference type="PROSITE-ProRule" id="PRU01360"/>
    </source>
</evidence>
<evidence type="ECO:0000259" key="4">
    <source>
        <dbReference type="Pfam" id="PF16344"/>
    </source>
</evidence>
<dbReference type="Pfam" id="PF16344">
    <property type="entry name" value="FecR_C"/>
    <property type="match status" value="1"/>
</dbReference>
<dbReference type="SUPFAM" id="SSF49464">
    <property type="entry name" value="Carboxypeptidase regulatory domain-like"/>
    <property type="match status" value="1"/>
</dbReference>
<dbReference type="AlphaFoldDB" id="A0A1I2G875"/>
<dbReference type="Proteomes" id="UP000198964">
    <property type="component" value="Unassembled WGS sequence"/>
</dbReference>
<dbReference type="PANTHER" id="PTHR30069">
    <property type="entry name" value="TONB-DEPENDENT OUTER MEMBRANE RECEPTOR"/>
    <property type="match status" value="1"/>
</dbReference>
<reference evidence="5 6" key="1">
    <citation type="submission" date="2016-10" db="EMBL/GenBank/DDBJ databases">
        <authorList>
            <person name="de Groot N.N."/>
        </authorList>
    </citation>
    <scope>NUCLEOTIDE SEQUENCE [LARGE SCALE GENOMIC DNA]</scope>
    <source>
        <strain evidence="5 6">CGMCC 1.9156</strain>
    </source>
</reference>
<dbReference type="FunFam" id="2.60.40.1120:FF:000003">
    <property type="entry name" value="Outer membrane protein Omp121"/>
    <property type="match status" value="1"/>
</dbReference>
<comment type="subcellular location">
    <subcellularLocation>
        <location evidence="2">Cell outer membrane</location>
        <topology evidence="2">Multi-pass membrane protein</topology>
    </subcellularLocation>
</comment>
<keyword evidence="1" id="KW-0732">Signal</keyword>
<dbReference type="InterPro" id="IPR039426">
    <property type="entry name" value="TonB-dep_rcpt-like"/>
</dbReference>
<sequence length="1145" mass="126633">MKKIPCSSGGSMPTLKKLRLIMKLNFLLLLISVFPVAAGVNAQNAKLNLKMTKVTIAEVFDAIEQKSDVYFFYNKEEVDDTQLVDVEFKNKTLEQVLDYFEKTLSVDYHLAGKNVIIKPQAGEFSGQQKRKISGNVTDTSGQPLPGVTVLVKGTTKGAVTDFDGNYSIDDVSVSGTLVFSFVGMRTQEVVVGNQSTIKVTMDDDAIGLEEVVAVGYGTQKKVSLTGSVTQINSDELTVAPVGNAAIAIAGRMPGVITKQTSGMPGSDNVNISVRGFGTPLVLVDGIETSFNRIDPNEIESITVLKDAAAAIYGSRAGNGVVLVTTKRGKIGKPVIEFKNSYSLQRPVVNPNYVDAGGFAEMWREANLADGIDPLISVGGQLVPLTPEVVDNFKNGAPGYYNTDWAEVLFRDDAPMIENNLSVRGGSEKIKFFTSLGHFDQRSILASDDVSFKRYSARANIDAEIAESLTYTLDLAYRNEFRDRLALPVSDIFNGLDFAQPIYPYVPGDEMASYHGNDQTSIDGFSERNISGFEEISNDIFSGNMSLKYDLPFIKGLSLKAKLSYLYNGQFNKRRGLKFDIYTLDGEGIPFVLHSRETDGGSLTEKFNKYIQVYPLISAEYDTEIDENNKINAMLLAEQIDNRSVYFSGYRGQFLSKELNEFFAGSETGQNVSGGSSETARRSYAGRLNYSYKDKYLLSGTFRFDASSKFPSDSRWGFFPSVSAGWRISEEPFFNTDVVNNLKLRGSYSEAGVDNIDNAFQHLIGFNVQGGDPFLFGNNEAYARIRATGLPNPNATWENVTTYNLGVDVSLLNSKVVFEGNVFYREREGILANSTAQIPSTFGLSLPQENINSQNNRGYDATLTYQGETGKFKYTISGNLTFSRAKWDHYEEEEYTDPDQIRIYQKSGQWTNRIFGYLTDGFFNSQAEIDELPYDQDQHGNSTLKPGDIIYKDVNDDGEINFRDQVELGYGSFPNMSYGLRLAGTYKNFSADMLWQGASRFNMSITSAARSPFLNNGVVPQKFYEKYRWTPDDPANPTKNINPDAELPGIHSNGLMGNNTKMSDLWLKDGTYLRLKSLSVSYKIPTRLIKGVLEGASVFVSGTNLLTLSKLGIYKDSFDPEFSGVGTTTLVFPNQRSITVGLNIVL</sequence>
<dbReference type="InterPro" id="IPR037066">
    <property type="entry name" value="Plug_dom_sf"/>
</dbReference>
<dbReference type="NCBIfam" id="TIGR04056">
    <property type="entry name" value="OMP_RagA_SusC"/>
    <property type="match status" value="1"/>
</dbReference>
<keyword evidence="2" id="KW-0812">Transmembrane</keyword>
<feature type="domain" description="TonB-dependent receptor plug" evidence="3">
    <location>
        <begin position="221"/>
        <end position="320"/>
    </location>
</feature>
<keyword evidence="2" id="KW-1134">Transmembrane beta strand</keyword>
<dbReference type="STRING" id="655355.SAMN05216283_102767"/>
<evidence type="ECO:0000313" key="6">
    <source>
        <dbReference type="Proteomes" id="UP000198964"/>
    </source>
</evidence>
<evidence type="ECO:0000259" key="3">
    <source>
        <dbReference type="Pfam" id="PF07715"/>
    </source>
</evidence>
<comment type="similarity">
    <text evidence="2">Belongs to the TonB-dependent receptor family.</text>
</comment>
<organism evidence="5 6">
    <name type="scientific">Sunxiuqinia elliptica</name>
    <dbReference type="NCBI Taxonomy" id="655355"/>
    <lineage>
        <taxon>Bacteria</taxon>
        <taxon>Pseudomonadati</taxon>
        <taxon>Bacteroidota</taxon>
        <taxon>Bacteroidia</taxon>
        <taxon>Marinilabiliales</taxon>
        <taxon>Prolixibacteraceae</taxon>
        <taxon>Sunxiuqinia</taxon>
    </lineage>
</organism>
<dbReference type="InterPro" id="IPR023997">
    <property type="entry name" value="TonB-dep_OMP_SusC/RagA_CS"/>
</dbReference>
<dbReference type="NCBIfam" id="TIGR04057">
    <property type="entry name" value="SusC_RagA_signa"/>
    <property type="match status" value="1"/>
</dbReference>
<keyword evidence="2" id="KW-0813">Transport</keyword>
<accession>A0A1I2G875</accession>
<dbReference type="PROSITE" id="PS52016">
    <property type="entry name" value="TONB_DEPENDENT_REC_3"/>
    <property type="match status" value="1"/>
</dbReference>
<dbReference type="Pfam" id="PF07715">
    <property type="entry name" value="Plug"/>
    <property type="match status" value="1"/>
</dbReference>
<keyword evidence="2" id="KW-0472">Membrane</keyword>
<dbReference type="Gene3D" id="3.55.50.30">
    <property type="match status" value="1"/>
</dbReference>
<protein>
    <submittedName>
        <fullName evidence="5">TonB-linked outer membrane protein, SusC/RagA family</fullName>
    </submittedName>
</protein>
<dbReference type="GO" id="GO:0009279">
    <property type="term" value="C:cell outer membrane"/>
    <property type="evidence" value="ECO:0007669"/>
    <property type="project" value="UniProtKB-SubCell"/>
</dbReference>
<gene>
    <name evidence="5" type="ORF">SAMN05216283_102767</name>
</gene>
<name>A0A1I2G875_9BACT</name>
<evidence type="ECO:0000313" key="5">
    <source>
        <dbReference type="EMBL" id="SFF13127.1"/>
    </source>
</evidence>
<dbReference type="GO" id="GO:0044718">
    <property type="term" value="P:siderophore transmembrane transport"/>
    <property type="evidence" value="ECO:0007669"/>
    <property type="project" value="TreeGrafter"/>
</dbReference>
<dbReference type="FunFam" id="2.170.130.10:FF:000003">
    <property type="entry name" value="SusC/RagA family TonB-linked outer membrane protein"/>
    <property type="match status" value="1"/>
</dbReference>
<proteinExistence type="inferred from homology"/>
<evidence type="ECO:0000256" key="1">
    <source>
        <dbReference type="ARBA" id="ARBA00022729"/>
    </source>
</evidence>
<dbReference type="InterPro" id="IPR032508">
    <property type="entry name" value="FecR_C"/>
</dbReference>
<dbReference type="PANTHER" id="PTHR30069:SF29">
    <property type="entry name" value="HEMOGLOBIN AND HEMOGLOBIN-HAPTOGLOBIN-BINDING PROTEIN 1-RELATED"/>
    <property type="match status" value="1"/>
</dbReference>
<dbReference type="InterPro" id="IPR023996">
    <property type="entry name" value="TonB-dep_OMP_SusC/RagA"/>
</dbReference>
<dbReference type="GO" id="GO:0015344">
    <property type="term" value="F:siderophore uptake transmembrane transporter activity"/>
    <property type="evidence" value="ECO:0007669"/>
    <property type="project" value="TreeGrafter"/>
</dbReference>
<dbReference type="SUPFAM" id="SSF56935">
    <property type="entry name" value="Porins"/>
    <property type="match status" value="1"/>
</dbReference>
<dbReference type="Gene3D" id="2.170.130.10">
    <property type="entry name" value="TonB-dependent receptor, plug domain"/>
    <property type="match status" value="1"/>
</dbReference>
<dbReference type="InterPro" id="IPR008969">
    <property type="entry name" value="CarboxyPept-like_regulatory"/>
</dbReference>
<feature type="domain" description="Protein FecR C-terminal" evidence="4">
    <location>
        <begin position="50"/>
        <end position="117"/>
    </location>
</feature>
<dbReference type="EMBL" id="FONW01000002">
    <property type="protein sequence ID" value="SFF13127.1"/>
    <property type="molecule type" value="Genomic_DNA"/>
</dbReference>
<dbReference type="Gene3D" id="2.60.40.1120">
    <property type="entry name" value="Carboxypeptidase-like, regulatory domain"/>
    <property type="match status" value="1"/>
</dbReference>
<keyword evidence="6" id="KW-1185">Reference proteome</keyword>
<dbReference type="Pfam" id="PF13715">
    <property type="entry name" value="CarbopepD_reg_2"/>
    <property type="match status" value="1"/>
</dbReference>
<dbReference type="InterPro" id="IPR012910">
    <property type="entry name" value="Plug_dom"/>
</dbReference>
<keyword evidence="2" id="KW-0998">Cell outer membrane</keyword>